<feature type="region of interest" description="Disordered" evidence="3">
    <location>
        <begin position="184"/>
        <end position="205"/>
    </location>
</feature>
<evidence type="ECO:0000313" key="5">
    <source>
        <dbReference type="EMBL" id="TXK37486.1"/>
    </source>
</evidence>
<evidence type="ECO:0000313" key="6">
    <source>
        <dbReference type="Proteomes" id="UP000321926"/>
    </source>
</evidence>
<dbReference type="Proteomes" id="UP000321926">
    <property type="component" value="Unassembled WGS sequence"/>
</dbReference>
<gene>
    <name evidence="5" type="ORF">FVR03_15255</name>
</gene>
<dbReference type="RefSeq" id="WP_147922625.1">
    <property type="nucleotide sequence ID" value="NZ_VRTY01000060.1"/>
</dbReference>
<dbReference type="EMBL" id="VRTY01000060">
    <property type="protein sequence ID" value="TXK37486.1"/>
    <property type="molecule type" value="Genomic_DNA"/>
</dbReference>
<dbReference type="GO" id="GO:0005829">
    <property type="term" value="C:cytosol"/>
    <property type="evidence" value="ECO:0007669"/>
    <property type="project" value="TreeGrafter"/>
</dbReference>
<evidence type="ECO:0000256" key="4">
    <source>
        <dbReference type="SAM" id="SignalP"/>
    </source>
</evidence>
<feature type="signal peptide" evidence="4">
    <location>
        <begin position="1"/>
        <end position="34"/>
    </location>
</feature>
<dbReference type="AlphaFoldDB" id="A0A5C8JKB5"/>
<keyword evidence="2" id="KW-0313">Glucose metabolism</keyword>
<sequence length="409" mass="43553">MRKMYNHMRNSFVKVTVAGLVLAMSACNTSSSDANSTATAEETGNRETNSEESYMVYLGTSGADEQENIFMYSLDTETGALAAVGAAKGGAKPTYLAFSEDRKFLYAVNEKGDFGGEKSGAVTAFSVDQQSGQLTMLNQVASKGTGPCHVSVDEKNGMVLVANYGGGNVAALPMQPDGSLAAAAGVGQHKGSGPNKDRQEGPHAHFITPDPANKFAFAVDLGTDQVLGYRYQDKKLVPNEPAVAYTVKAGSGPRHMAFHPNGRFAFLINELNSTMVALSYNADKGTFSEVQTVATIPADFKENNQCSAVKVSPDGKFLYGANRGHNSIVVYAINQSTGELKQVQHENVGGDWPRDFTIDLTGNILLVANERSNNLVTFKIDKASGKLTPSGHEVQVEAPMCPEVVPAFK</sequence>
<evidence type="ECO:0000256" key="3">
    <source>
        <dbReference type="SAM" id="MobiDB-lite"/>
    </source>
</evidence>
<protein>
    <submittedName>
        <fullName evidence="5">Lactonase family protein</fullName>
    </submittedName>
</protein>
<dbReference type="PANTHER" id="PTHR30344:SF1">
    <property type="entry name" value="6-PHOSPHOGLUCONOLACTONASE"/>
    <property type="match status" value="1"/>
</dbReference>
<evidence type="ECO:0000256" key="2">
    <source>
        <dbReference type="ARBA" id="ARBA00022526"/>
    </source>
</evidence>
<proteinExistence type="inferred from homology"/>
<dbReference type="GO" id="GO:0006006">
    <property type="term" value="P:glucose metabolic process"/>
    <property type="evidence" value="ECO:0007669"/>
    <property type="project" value="UniProtKB-KW"/>
</dbReference>
<feature type="region of interest" description="Disordered" evidence="3">
    <location>
        <begin position="30"/>
        <end position="49"/>
    </location>
</feature>
<accession>A0A5C8JKB5</accession>
<dbReference type="InterPro" id="IPR050282">
    <property type="entry name" value="Cycloisomerase_2"/>
</dbReference>
<dbReference type="GO" id="GO:0017057">
    <property type="term" value="F:6-phosphogluconolactonase activity"/>
    <property type="evidence" value="ECO:0007669"/>
    <property type="project" value="TreeGrafter"/>
</dbReference>
<evidence type="ECO:0000256" key="1">
    <source>
        <dbReference type="ARBA" id="ARBA00005564"/>
    </source>
</evidence>
<comment type="similarity">
    <text evidence="1">Belongs to the cycloisomerase 2 family.</text>
</comment>
<dbReference type="PANTHER" id="PTHR30344">
    <property type="entry name" value="6-PHOSPHOGLUCONOLACTONASE-RELATED"/>
    <property type="match status" value="1"/>
</dbReference>
<keyword evidence="4" id="KW-0732">Signal</keyword>
<dbReference type="InterPro" id="IPR015943">
    <property type="entry name" value="WD40/YVTN_repeat-like_dom_sf"/>
</dbReference>
<dbReference type="InterPro" id="IPR019405">
    <property type="entry name" value="Lactonase_7-beta_prop"/>
</dbReference>
<feature type="compositionally biased region" description="Low complexity" evidence="3">
    <location>
        <begin position="30"/>
        <end position="42"/>
    </location>
</feature>
<dbReference type="FunFam" id="2.130.10.10:FF:000306">
    <property type="entry name" value="3-carboxymuconate cyclase"/>
    <property type="match status" value="1"/>
</dbReference>
<keyword evidence="2" id="KW-0119">Carbohydrate metabolism</keyword>
<reference evidence="5 6" key="1">
    <citation type="submission" date="2019-08" db="EMBL/GenBank/DDBJ databases">
        <authorList>
            <person name="Shi S."/>
        </authorList>
    </citation>
    <scope>NUCLEOTIDE SEQUENCE [LARGE SCALE GENOMIC DNA]</scope>
    <source>
        <strain evidence="5 6">GY10130</strain>
    </source>
</reference>
<dbReference type="SUPFAM" id="SSF51004">
    <property type="entry name" value="C-terminal (heme d1) domain of cytochrome cd1-nitrite reductase"/>
    <property type="match status" value="1"/>
</dbReference>
<dbReference type="OrthoDB" id="9790815at2"/>
<dbReference type="PROSITE" id="PS51257">
    <property type="entry name" value="PROKAR_LIPOPROTEIN"/>
    <property type="match status" value="1"/>
</dbReference>
<dbReference type="Pfam" id="PF10282">
    <property type="entry name" value="Lactonase"/>
    <property type="match status" value="1"/>
</dbReference>
<organism evidence="5 6">
    <name type="scientific">Pontibacter qinzhouensis</name>
    <dbReference type="NCBI Taxonomy" id="2603253"/>
    <lineage>
        <taxon>Bacteria</taxon>
        <taxon>Pseudomonadati</taxon>
        <taxon>Bacteroidota</taxon>
        <taxon>Cytophagia</taxon>
        <taxon>Cytophagales</taxon>
        <taxon>Hymenobacteraceae</taxon>
        <taxon>Pontibacter</taxon>
    </lineage>
</organism>
<keyword evidence="6" id="KW-1185">Reference proteome</keyword>
<feature type="chain" id="PRO_5022799693" evidence="4">
    <location>
        <begin position="35"/>
        <end position="409"/>
    </location>
</feature>
<name>A0A5C8JKB5_9BACT</name>
<dbReference type="InterPro" id="IPR011048">
    <property type="entry name" value="Haem_d1_sf"/>
</dbReference>
<dbReference type="Gene3D" id="2.130.10.10">
    <property type="entry name" value="YVTN repeat-like/Quinoprotein amine dehydrogenase"/>
    <property type="match status" value="1"/>
</dbReference>
<comment type="caution">
    <text evidence="5">The sequence shown here is derived from an EMBL/GenBank/DDBJ whole genome shotgun (WGS) entry which is preliminary data.</text>
</comment>